<comment type="caution">
    <text evidence="1">The sequence shown here is derived from an EMBL/GenBank/DDBJ whole genome shotgun (WGS) entry which is preliminary data.</text>
</comment>
<dbReference type="Gramene" id="mRNA:HanXRQr2_Chr13g0565571">
    <property type="protein sequence ID" value="CDS:HanXRQr2_Chr13g0565571.1"/>
    <property type="gene ID" value="HanXRQr2_Chr13g0565571"/>
</dbReference>
<dbReference type="AlphaFoldDB" id="A0A9K3H8E4"/>
<dbReference type="Proteomes" id="UP000215914">
    <property type="component" value="Unassembled WGS sequence"/>
</dbReference>
<protein>
    <submittedName>
        <fullName evidence="1">Uncharacterized protein</fullName>
    </submittedName>
</protein>
<gene>
    <name evidence="1" type="ORF">HanXRQr2_Chr13g0565571</name>
</gene>
<reference evidence="1" key="1">
    <citation type="journal article" date="2017" name="Nature">
        <title>The sunflower genome provides insights into oil metabolism, flowering and Asterid evolution.</title>
        <authorList>
            <person name="Badouin H."/>
            <person name="Gouzy J."/>
            <person name="Grassa C.J."/>
            <person name="Murat F."/>
            <person name="Staton S.E."/>
            <person name="Cottret L."/>
            <person name="Lelandais-Briere C."/>
            <person name="Owens G.L."/>
            <person name="Carrere S."/>
            <person name="Mayjonade B."/>
            <person name="Legrand L."/>
            <person name="Gill N."/>
            <person name="Kane N.C."/>
            <person name="Bowers J.E."/>
            <person name="Hubner S."/>
            <person name="Bellec A."/>
            <person name="Berard A."/>
            <person name="Berges H."/>
            <person name="Blanchet N."/>
            <person name="Boniface M.C."/>
            <person name="Brunel D."/>
            <person name="Catrice O."/>
            <person name="Chaidir N."/>
            <person name="Claudel C."/>
            <person name="Donnadieu C."/>
            <person name="Faraut T."/>
            <person name="Fievet G."/>
            <person name="Helmstetter N."/>
            <person name="King M."/>
            <person name="Knapp S.J."/>
            <person name="Lai Z."/>
            <person name="Le Paslier M.C."/>
            <person name="Lippi Y."/>
            <person name="Lorenzon L."/>
            <person name="Mandel J.R."/>
            <person name="Marage G."/>
            <person name="Marchand G."/>
            <person name="Marquand E."/>
            <person name="Bret-Mestries E."/>
            <person name="Morien E."/>
            <person name="Nambeesan S."/>
            <person name="Nguyen T."/>
            <person name="Pegot-Espagnet P."/>
            <person name="Pouilly N."/>
            <person name="Raftis F."/>
            <person name="Sallet E."/>
            <person name="Schiex T."/>
            <person name="Thomas J."/>
            <person name="Vandecasteele C."/>
            <person name="Vares D."/>
            <person name="Vear F."/>
            <person name="Vautrin S."/>
            <person name="Crespi M."/>
            <person name="Mangin B."/>
            <person name="Burke J.M."/>
            <person name="Salse J."/>
            <person name="Munos S."/>
            <person name="Vincourt P."/>
            <person name="Rieseberg L.H."/>
            <person name="Langlade N.B."/>
        </authorList>
    </citation>
    <scope>NUCLEOTIDE SEQUENCE</scope>
    <source>
        <tissue evidence="1">Leaves</tissue>
    </source>
</reference>
<evidence type="ECO:0000313" key="2">
    <source>
        <dbReference type="Proteomes" id="UP000215914"/>
    </source>
</evidence>
<sequence length="102" mass="11784">MSYLATICIGASSHDSRHRSRRVCSVRRLGGASGKRFFKKASEEDDEFERIKRGLEIYGKERRWRSFSLISVAYCVGFMQESKGKLCNIKYIIIVIFNLLVI</sequence>
<dbReference type="EMBL" id="MNCJ02000328">
    <property type="protein sequence ID" value="KAF5771492.1"/>
    <property type="molecule type" value="Genomic_DNA"/>
</dbReference>
<accession>A0A9K3H8E4</accession>
<reference evidence="1" key="2">
    <citation type="submission" date="2020-06" db="EMBL/GenBank/DDBJ databases">
        <title>Helianthus annuus Genome sequencing and assembly Release 2.</title>
        <authorList>
            <person name="Gouzy J."/>
            <person name="Langlade N."/>
            <person name="Munos S."/>
        </authorList>
    </citation>
    <scope>NUCLEOTIDE SEQUENCE</scope>
    <source>
        <tissue evidence="1">Leaves</tissue>
    </source>
</reference>
<proteinExistence type="predicted"/>
<name>A0A9K3H8E4_HELAN</name>
<evidence type="ECO:0000313" key="1">
    <source>
        <dbReference type="EMBL" id="KAF5771492.1"/>
    </source>
</evidence>
<keyword evidence="2" id="KW-1185">Reference proteome</keyword>
<organism evidence="1 2">
    <name type="scientific">Helianthus annuus</name>
    <name type="common">Common sunflower</name>
    <dbReference type="NCBI Taxonomy" id="4232"/>
    <lineage>
        <taxon>Eukaryota</taxon>
        <taxon>Viridiplantae</taxon>
        <taxon>Streptophyta</taxon>
        <taxon>Embryophyta</taxon>
        <taxon>Tracheophyta</taxon>
        <taxon>Spermatophyta</taxon>
        <taxon>Magnoliopsida</taxon>
        <taxon>eudicotyledons</taxon>
        <taxon>Gunneridae</taxon>
        <taxon>Pentapetalae</taxon>
        <taxon>asterids</taxon>
        <taxon>campanulids</taxon>
        <taxon>Asterales</taxon>
        <taxon>Asteraceae</taxon>
        <taxon>Asteroideae</taxon>
        <taxon>Heliantheae alliance</taxon>
        <taxon>Heliantheae</taxon>
        <taxon>Helianthus</taxon>
    </lineage>
</organism>